<protein>
    <recommendedName>
        <fullName evidence="3">DUF1269 domain-containing protein</fullName>
    </recommendedName>
</protein>
<dbReference type="AlphaFoldDB" id="A0A941F1F8"/>
<evidence type="ECO:0008006" key="3">
    <source>
        <dbReference type="Google" id="ProtNLM"/>
    </source>
</evidence>
<evidence type="ECO:0000313" key="1">
    <source>
        <dbReference type="EMBL" id="MBR7839209.1"/>
    </source>
</evidence>
<dbReference type="RefSeq" id="WP_212533649.1">
    <property type="nucleotide sequence ID" value="NZ_JAGSOG010000396.1"/>
</dbReference>
<dbReference type="Pfam" id="PF19850">
    <property type="entry name" value="DUF6325"/>
    <property type="match status" value="1"/>
</dbReference>
<accession>A0A941F1F8</accession>
<gene>
    <name evidence="1" type="ORF">KDL01_38460</name>
</gene>
<keyword evidence="2" id="KW-1185">Reference proteome</keyword>
<sequence>MALDAASIGPVEYALVAFPGNRFNGEIAPALAQAVGSGAIRIIDLVFVVKNADGSVESLEIDALPAETVAAFDHLDGEISGLLSEQDIGLLAADLEPGSSAALLVWEAAWAAHLATAVRESGGELLARETLPRETVLQALAALPA</sequence>
<name>A0A941F1F8_9ACTN</name>
<organism evidence="1 2">
    <name type="scientific">Actinospica durhamensis</name>
    <dbReference type="NCBI Taxonomy" id="1508375"/>
    <lineage>
        <taxon>Bacteria</taxon>
        <taxon>Bacillati</taxon>
        <taxon>Actinomycetota</taxon>
        <taxon>Actinomycetes</taxon>
        <taxon>Catenulisporales</taxon>
        <taxon>Actinospicaceae</taxon>
        <taxon>Actinospica</taxon>
    </lineage>
</organism>
<proteinExistence type="predicted"/>
<evidence type="ECO:0000313" key="2">
    <source>
        <dbReference type="Proteomes" id="UP000675781"/>
    </source>
</evidence>
<comment type="caution">
    <text evidence="1">The sequence shown here is derived from an EMBL/GenBank/DDBJ whole genome shotgun (WGS) entry which is preliminary data.</text>
</comment>
<dbReference type="Proteomes" id="UP000675781">
    <property type="component" value="Unassembled WGS sequence"/>
</dbReference>
<dbReference type="InterPro" id="IPR046288">
    <property type="entry name" value="DUF6325"/>
</dbReference>
<reference evidence="1" key="1">
    <citation type="submission" date="2021-04" db="EMBL/GenBank/DDBJ databases">
        <title>Genome based classification of Actinospica acidithermotolerans sp. nov., an actinobacterium isolated from an Indonesian hot spring.</title>
        <authorList>
            <person name="Kusuma A.B."/>
            <person name="Putra K.E."/>
            <person name="Nafisah S."/>
            <person name="Loh J."/>
            <person name="Nouioui I."/>
            <person name="Goodfellow M."/>
        </authorList>
    </citation>
    <scope>NUCLEOTIDE SEQUENCE</scope>
    <source>
        <strain evidence="1">CSCA 57</strain>
    </source>
</reference>
<dbReference type="EMBL" id="JAGSOG010000396">
    <property type="protein sequence ID" value="MBR7839209.1"/>
    <property type="molecule type" value="Genomic_DNA"/>
</dbReference>